<feature type="non-terminal residue" evidence="1">
    <location>
        <position position="1"/>
    </location>
</feature>
<accession>A0A0C2WTP7</accession>
<gene>
    <name evidence="1" type="ORF">M378DRAFT_77335</name>
</gene>
<evidence type="ECO:0000313" key="2">
    <source>
        <dbReference type="Proteomes" id="UP000054549"/>
    </source>
</evidence>
<protein>
    <submittedName>
        <fullName evidence="1">Uncharacterized protein</fullName>
    </submittedName>
</protein>
<proteinExistence type="predicted"/>
<organism evidence="1 2">
    <name type="scientific">Amanita muscaria (strain Koide BX008)</name>
    <dbReference type="NCBI Taxonomy" id="946122"/>
    <lineage>
        <taxon>Eukaryota</taxon>
        <taxon>Fungi</taxon>
        <taxon>Dikarya</taxon>
        <taxon>Basidiomycota</taxon>
        <taxon>Agaricomycotina</taxon>
        <taxon>Agaricomycetes</taxon>
        <taxon>Agaricomycetidae</taxon>
        <taxon>Agaricales</taxon>
        <taxon>Pluteineae</taxon>
        <taxon>Amanitaceae</taxon>
        <taxon>Amanita</taxon>
    </lineage>
</organism>
<dbReference type="EMBL" id="KN818244">
    <property type="protein sequence ID" value="KIL65097.1"/>
    <property type="molecule type" value="Genomic_DNA"/>
</dbReference>
<evidence type="ECO:0000313" key="1">
    <source>
        <dbReference type="EMBL" id="KIL65097.1"/>
    </source>
</evidence>
<dbReference type="AlphaFoldDB" id="A0A0C2WTP7"/>
<keyword evidence="2" id="KW-1185">Reference proteome</keyword>
<dbReference type="OrthoDB" id="2094832at2759"/>
<dbReference type="HOGENOM" id="CLU_2928828_0_0_1"/>
<dbReference type="Proteomes" id="UP000054549">
    <property type="component" value="Unassembled WGS sequence"/>
</dbReference>
<dbReference type="InParanoid" id="A0A0C2WTP7"/>
<reference evidence="1 2" key="1">
    <citation type="submission" date="2014-04" db="EMBL/GenBank/DDBJ databases">
        <title>Evolutionary Origins and Diversification of the Mycorrhizal Mutualists.</title>
        <authorList>
            <consortium name="DOE Joint Genome Institute"/>
            <consortium name="Mycorrhizal Genomics Consortium"/>
            <person name="Kohler A."/>
            <person name="Kuo A."/>
            <person name="Nagy L.G."/>
            <person name="Floudas D."/>
            <person name="Copeland A."/>
            <person name="Barry K.W."/>
            <person name="Cichocki N."/>
            <person name="Veneault-Fourrey C."/>
            <person name="LaButti K."/>
            <person name="Lindquist E.A."/>
            <person name="Lipzen A."/>
            <person name="Lundell T."/>
            <person name="Morin E."/>
            <person name="Murat C."/>
            <person name="Riley R."/>
            <person name="Ohm R."/>
            <person name="Sun H."/>
            <person name="Tunlid A."/>
            <person name="Henrissat B."/>
            <person name="Grigoriev I.V."/>
            <person name="Hibbett D.S."/>
            <person name="Martin F."/>
        </authorList>
    </citation>
    <scope>NUCLEOTIDE SEQUENCE [LARGE SCALE GENOMIC DNA]</scope>
    <source>
        <strain evidence="1 2">Koide BX008</strain>
    </source>
</reference>
<name>A0A0C2WTP7_AMAMK</name>
<sequence length="61" mass="6881">TSLAHFRGYVAVIHACVFFQQLQTAPQLASLLSPVPGSIILGFEWYACQGTIFYRDTVFYH</sequence>